<dbReference type="CDD" id="cd05466">
    <property type="entry name" value="PBP2_LTTR_substrate"/>
    <property type="match status" value="1"/>
</dbReference>
<dbReference type="RefSeq" id="WP_303541144.1">
    <property type="nucleotide sequence ID" value="NZ_JAUOTP010000003.1"/>
</dbReference>
<dbReference type="Proteomes" id="UP001169764">
    <property type="component" value="Unassembled WGS sequence"/>
</dbReference>
<proteinExistence type="inferred from homology"/>
<dbReference type="PRINTS" id="PR00039">
    <property type="entry name" value="HTHLYSR"/>
</dbReference>
<dbReference type="Pfam" id="PF00126">
    <property type="entry name" value="HTH_1"/>
    <property type="match status" value="1"/>
</dbReference>
<keyword evidence="2" id="KW-0805">Transcription regulation</keyword>
<organism evidence="6 7">
    <name type="scientific">Sphingomonas natans</name>
    <dbReference type="NCBI Taxonomy" id="3063330"/>
    <lineage>
        <taxon>Bacteria</taxon>
        <taxon>Pseudomonadati</taxon>
        <taxon>Pseudomonadota</taxon>
        <taxon>Alphaproteobacteria</taxon>
        <taxon>Sphingomonadales</taxon>
        <taxon>Sphingomonadaceae</taxon>
        <taxon>Sphingomonas</taxon>
    </lineage>
</organism>
<evidence type="ECO:0000256" key="3">
    <source>
        <dbReference type="ARBA" id="ARBA00023125"/>
    </source>
</evidence>
<evidence type="ECO:0000256" key="2">
    <source>
        <dbReference type="ARBA" id="ARBA00023015"/>
    </source>
</evidence>
<dbReference type="SUPFAM" id="SSF53850">
    <property type="entry name" value="Periplasmic binding protein-like II"/>
    <property type="match status" value="1"/>
</dbReference>
<keyword evidence="4" id="KW-0804">Transcription</keyword>
<dbReference type="Gene3D" id="3.40.190.10">
    <property type="entry name" value="Periplasmic binding protein-like II"/>
    <property type="match status" value="2"/>
</dbReference>
<dbReference type="PANTHER" id="PTHR30419:SF8">
    <property type="entry name" value="NITROGEN ASSIMILATION TRANSCRIPTIONAL ACTIVATOR-RELATED"/>
    <property type="match status" value="1"/>
</dbReference>
<sequence>MLDPRSLRIFLSICRENSISGGARALSLSQPSVSVAMAQLERAVGAMLFERGRRGISLTAAGTALRARAEALELLLQHAKEDVLHARDAVAGPLRVGGTPGALVSLLPEAVKRIEGQVGRLALQVLERPDGDLVGMLQKGEVELALVTTGMEPPPAGIAELTCAREPFDLLVGRANDHLPAEISLRATSEMRWVLPEARGGFRRHIDALFIATEAPTPQDVIRCDSLLTTKAIVRGGSRVTILPRLVAAAELSIGVLRGIRIIDAGINRSVGVRYVADRPLSPLAAMLLAALQP</sequence>
<dbReference type="InterPro" id="IPR036390">
    <property type="entry name" value="WH_DNA-bd_sf"/>
</dbReference>
<comment type="caution">
    <text evidence="6">The sequence shown here is derived from an EMBL/GenBank/DDBJ whole genome shotgun (WGS) entry which is preliminary data.</text>
</comment>
<evidence type="ECO:0000256" key="4">
    <source>
        <dbReference type="ARBA" id="ARBA00023163"/>
    </source>
</evidence>
<evidence type="ECO:0000259" key="5">
    <source>
        <dbReference type="PROSITE" id="PS50931"/>
    </source>
</evidence>
<accession>A0ABT8Y771</accession>
<dbReference type="InterPro" id="IPR000847">
    <property type="entry name" value="LysR_HTH_N"/>
</dbReference>
<dbReference type="PROSITE" id="PS50931">
    <property type="entry name" value="HTH_LYSR"/>
    <property type="match status" value="1"/>
</dbReference>
<gene>
    <name evidence="6" type="ORF">Q4F19_07155</name>
</gene>
<name>A0ABT8Y771_9SPHN</name>
<feature type="domain" description="HTH lysR-type" evidence="5">
    <location>
        <begin position="2"/>
        <end position="59"/>
    </location>
</feature>
<dbReference type="Gene3D" id="1.10.10.10">
    <property type="entry name" value="Winged helix-like DNA-binding domain superfamily/Winged helix DNA-binding domain"/>
    <property type="match status" value="1"/>
</dbReference>
<evidence type="ECO:0000313" key="6">
    <source>
        <dbReference type="EMBL" id="MDO6414154.1"/>
    </source>
</evidence>
<evidence type="ECO:0000313" key="7">
    <source>
        <dbReference type="Proteomes" id="UP001169764"/>
    </source>
</evidence>
<dbReference type="SUPFAM" id="SSF46785">
    <property type="entry name" value="Winged helix' DNA-binding domain"/>
    <property type="match status" value="1"/>
</dbReference>
<protein>
    <submittedName>
        <fullName evidence="6">LysR family transcriptional regulator</fullName>
    </submittedName>
</protein>
<dbReference type="InterPro" id="IPR050950">
    <property type="entry name" value="HTH-type_LysR_regulators"/>
</dbReference>
<keyword evidence="3" id="KW-0238">DNA-binding</keyword>
<keyword evidence="7" id="KW-1185">Reference proteome</keyword>
<evidence type="ECO:0000256" key="1">
    <source>
        <dbReference type="ARBA" id="ARBA00009437"/>
    </source>
</evidence>
<dbReference type="Pfam" id="PF03466">
    <property type="entry name" value="LysR_substrate"/>
    <property type="match status" value="1"/>
</dbReference>
<dbReference type="InterPro" id="IPR005119">
    <property type="entry name" value="LysR_subst-bd"/>
</dbReference>
<dbReference type="PANTHER" id="PTHR30419">
    <property type="entry name" value="HTH-TYPE TRANSCRIPTIONAL REGULATOR YBHD"/>
    <property type="match status" value="1"/>
</dbReference>
<dbReference type="InterPro" id="IPR036388">
    <property type="entry name" value="WH-like_DNA-bd_sf"/>
</dbReference>
<reference evidence="6" key="1">
    <citation type="submission" date="2023-07" db="EMBL/GenBank/DDBJ databases">
        <authorList>
            <person name="Kim M."/>
        </authorList>
    </citation>
    <scope>NUCLEOTIDE SEQUENCE</scope>
    <source>
        <strain evidence="6">BIUV-7</strain>
    </source>
</reference>
<comment type="similarity">
    <text evidence="1">Belongs to the LysR transcriptional regulatory family.</text>
</comment>
<dbReference type="EMBL" id="JAUOTP010000003">
    <property type="protein sequence ID" value="MDO6414154.1"/>
    <property type="molecule type" value="Genomic_DNA"/>
</dbReference>